<protein>
    <recommendedName>
        <fullName evidence="2">J domain-containing protein</fullName>
    </recommendedName>
</protein>
<dbReference type="Proteomes" id="UP001195914">
    <property type="component" value="Unassembled WGS sequence"/>
</dbReference>
<evidence type="ECO:0000256" key="1">
    <source>
        <dbReference type="SAM" id="Phobius"/>
    </source>
</evidence>
<dbReference type="PROSITE" id="PS50076">
    <property type="entry name" value="DNAJ_2"/>
    <property type="match status" value="1"/>
</dbReference>
<evidence type="ECO:0000313" key="4">
    <source>
        <dbReference type="Proteomes" id="UP001195914"/>
    </source>
</evidence>
<dbReference type="Gene3D" id="1.10.287.110">
    <property type="entry name" value="DnaJ domain"/>
    <property type="match status" value="1"/>
</dbReference>
<feature type="transmembrane region" description="Helical" evidence="1">
    <location>
        <begin position="202"/>
        <end position="224"/>
    </location>
</feature>
<dbReference type="InterPro" id="IPR001623">
    <property type="entry name" value="DnaJ_domain"/>
</dbReference>
<dbReference type="EMBL" id="JAHBMH010000044">
    <property type="protein sequence ID" value="KAK1936497.1"/>
    <property type="molecule type" value="Genomic_DNA"/>
</dbReference>
<keyword evidence="1" id="KW-1133">Transmembrane helix</keyword>
<feature type="transmembrane region" description="Helical" evidence="1">
    <location>
        <begin position="129"/>
        <end position="152"/>
    </location>
</feature>
<dbReference type="AlphaFoldDB" id="A0AAD9GDP4"/>
<accession>A0AAD9GDP4</accession>
<proteinExistence type="predicted"/>
<feature type="transmembrane region" description="Helical" evidence="1">
    <location>
        <begin position="164"/>
        <end position="182"/>
    </location>
</feature>
<reference evidence="3" key="1">
    <citation type="journal article" date="2014" name="Nucleic Acids Res.">
        <title>The evolutionary dynamics of variant antigen genes in Babesia reveal a history of genomic innovation underlying host-parasite interaction.</title>
        <authorList>
            <person name="Jackson A.P."/>
            <person name="Otto T.D."/>
            <person name="Darby A."/>
            <person name="Ramaprasad A."/>
            <person name="Xia D."/>
            <person name="Echaide I.E."/>
            <person name="Farber M."/>
            <person name="Gahlot S."/>
            <person name="Gamble J."/>
            <person name="Gupta D."/>
            <person name="Gupta Y."/>
            <person name="Jackson L."/>
            <person name="Malandrin L."/>
            <person name="Malas T.B."/>
            <person name="Moussa E."/>
            <person name="Nair M."/>
            <person name="Reid A.J."/>
            <person name="Sanders M."/>
            <person name="Sharma J."/>
            <person name="Tracey A."/>
            <person name="Quail M.A."/>
            <person name="Weir W."/>
            <person name="Wastling J.M."/>
            <person name="Hall N."/>
            <person name="Willadsen P."/>
            <person name="Lingelbach K."/>
            <person name="Shiels B."/>
            <person name="Tait A."/>
            <person name="Berriman M."/>
            <person name="Allred D.R."/>
            <person name="Pain A."/>
        </authorList>
    </citation>
    <scope>NUCLEOTIDE SEQUENCE</scope>
    <source>
        <strain evidence="3">1802A</strain>
    </source>
</reference>
<keyword evidence="1" id="KW-0812">Transmembrane</keyword>
<comment type="caution">
    <text evidence="3">The sequence shown here is derived from an EMBL/GenBank/DDBJ whole genome shotgun (WGS) entry which is preliminary data.</text>
</comment>
<sequence>MALNRLICHYLCSAAATHTLLLEQNVVSGRLSRFNRHSLAILIAAVLLWFELPDLQTSHYATLGLPVGASHYEIMAQHSRIKMEIQRNGQPADIAQIKRAFDVLANENKRKMYNMFGDLESELIGDVNLPVVATALAFAYHILSCIMSFALFRANSISLTRYIMGMYSAIAFAVEIESRFISNSSLFESVFYLNSLLPFQRVMLVRGIPPALGLILNLLCVNFYTDTEKLNQSLWQSAVSTNRIIMEKMADVVEATNFVKSRAVSSSASIKLTSSEGDQRRVSMQIVDYQWAILPLHIDIIYTCIEIIWHKNADKTIAKDVLSTENLMEIVQSMDESQRQKVIDLFKAAAAKGTEKKADGGWVDTLKGPVTYLMIFVALRYLSS</sequence>
<organism evidence="3 4">
    <name type="scientific">Babesia divergens</name>
    <dbReference type="NCBI Taxonomy" id="32595"/>
    <lineage>
        <taxon>Eukaryota</taxon>
        <taxon>Sar</taxon>
        <taxon>Alveolata</taxon>
        <taxon>Apicomplexa</taxon>
        <taxon>Aconoidasida</taxon>
        <taxon>Piroplasmida</taxon>
        <taxon>Babesiidae</taxon>
        <taxon>Babesia</taxon>
    </lineage>
</organism>
<evidence type="ECO:0000313" key="3">
    <source>
        <dbReference type="EMBL" id="KAK1936497.1"/>
    </source>
</evidence>
<evidence type="ECO:0000259" key="2">
    <source>
        <dbReference type="PROSITE" id="PS50076"/>
    </source>
</evidence>
<keyword evidence="1" id="KW-0472">Membrane</keyword>
<reference evidence="3" key="2">
    <citation type="submission" date="2021-05" db="EMBL/GenBank/DDBJ databases">
        <authorList>
            <person name="Pain A."/>
        </authorList>
    </citation>
    <scope>NUCLEOTIDE SEQUENCE</scope>
    <source>
        <strain evidence="3">1802A</strain>
    </source>
</reference>
<feature type="transmembrane region" description="Helical" evidence="1">
    <location>
        <begin position="34"/>
        <end position="50"/>
    </location>
</feature>
<name>A0AAD9GDP4_BABDI</name>
<dbReference type="SUPFAM" id="SSF46565">
    <property type="entry name" value="Chaperone J-domain"/>
    <property type="match status" value="1"/>
</dbReference>
<dbReference type="InterPro" id="IPR036869">
    <property type="entry name" value="J_dom_sf"/>
</dbReference>
<gene>
    <name evidence="3" type="ORF">X943_003872</name>
</gene>
<feature type="domain" description="J" evidence="2">
    <location>
        <begin position="58"/>
        <end position="117"/>
    </location>
</feature>
<keyword evidence="4" id="KW-1185">Reference proteome</keyword>